<evidence type="ECO:0000256" key="8">
    <source>
        <dbReference type="ARBA" id="ARBA00022989"/>
    </source>
</evidence>
<evidence type="ECO:0000256" key="11">
    <source>
        <dbReference type="ARBA" id="ARBA00035686"/>
    </source>
</evidence>
<dbReference type="AlphaFoldDB" id="A0AAV2VWM5"/>
<evidence type="ECO:0000256" key="3">
    <source>
        <dbReference type="ARBA" id="ARBA00022448"/>
    </source>
</evidence>
<evidence type="ECO:0000256" key="5">
    <source>
        <dbReference type="ARBA" id="ARBA00022519"/>
    </source>
</evidence>
<feature type="transmembrane region" description="Helical" evidence="13">
    <location>
        <begin position="236"/>
        <end position="257"/>
    </location>
</feature>
<dbReference type="GO" id="GO:0005886">
    <property type="term" value="C:plasma membrane"/>
    <property type="evidence" value="ECO:0007669"/>
    <property type="project" value="UniProtKB-SubCell"/>
</dbReference>
<feature type="transmembrane region" description="Helical" evidence="13">
    <location>
        <begin position="263"/>
        <end position="288"/>
    </location>
</feature>
<comment type="similarity">
    <text evidence="2">Belongs to the binding-protein-dependent transport system permease family. AraH/RbsC subfamily.</text>
</comment>
<feature type="transmembrane region" description="Helical" evidence="13">
    <location>
        <begin position="199"/>
        <end position="216"/>
    </location>
</feature>
<dbReference type="InterPro" id="IPR001851">
    <property type="entry name" value="ABC_transp_permease"/>
</dbReference>
<name>A0AAV2VWM5_9VIBR</name>
<feature type="transmembrane region" description="Helical" evidence="13">
    <location>
        <begin position="156"/>
        <end position="179"/>
    </location>
</feature>
<evidence type="ECO:0000256" key="13">
    <source>
        <dbReference type="SAM" id="Phobius"/>
    </source>
</evidence>
<proteinExistence type="inferred from homology"/>
<keyword evidence="9 13" id="KW-0472">Membrane</keyword>
<evidence type="ECO:0000256" key="10">
    <source>
        <dbReference type="ARBA" id="ARBA00035611"/>
    </source>
</evidence>
<dbReference type="PANTHER" id="PTHR32196">
    <property type="entry name" value="ABC TRANSPORTER PERMEASE PROTEIN YPHD-RELATED-RELATED"/>
    <property type="match status" value="1"/>
</dbReference>
<keyword evidence="7 13" id="KW-0812">Transmembrane</keyword>
<keyword evidence="6" id="KW-0762">Sugar transport</keyword>
<comment type="caution">
    <text evidence="14">The sequence shown here is derived from an EMBL/GenBank/DDBJ whole genome shotgun (WGS) entry which is preliminary data.</text>
</comment>
<evidence type="ECO:0000313" key="14">
    <source>
        <dbReference type="EMBL" id="CCO49037.1"/>
    </source>
</evidence>
<protein>
    <recommendedName>
        <fullName evidence="11">Xylose transport system permease protein XylH</fullName>
    </recommendedName>
</protein>
<evidence type="ECO:0000256" key="7">
    <source>
        <dbReference type="ARBA" id="ARBA00022692"/>
    </source>
</evidence>
<keyword evidence="3" id="KW-0813">Transport</keyword>
<evidence type="ECO:0000256" key="2">
    <source>
        <dbReference type="ARBA" id="ARBA00007942"/>
    </source>
</evidence>
<feature type="region of interest" description="Disordered" evidence="12">
    <location>
        <begin position="1"/>
        <end position="31"/>
    </location>
</feature>
<keyword evidence="5" id="KW-0997">Cell inner membrane</keyword>
<dbReference type="Pfam" id="PF02653">
    <property type="entry name" value="BPD_transp_2"/>
    <property type="match status" value="1"/>
</dbReference>
<feature type="transmembrane region" description="Helical" evidence="13">
    <location>
        <begin position="45"/>
        <end position="64"/>
    </location>
</feature>
<evidence type="ECO:0000256" key="6">
    <source>
        <dbReference type="ARBA" id="ARBA00022597"/>
    </source>
</evidence>
<comment type="function">
    <text evidence="10">Part of the binding-protein-dependent transport system for D-xylose. Probably responsible for the translocation of the substrate across the membrane.</text>
</comment>
<dbReference type="RefSeq" id="WP_022613320.1">
    <property type="nucleotide sequence ID" value="NZ_LK391965.1"/>
</dbReference>
<evidence type="ECO:0000256" key="1">
    <source>
        <dbReference type="ARBA" id="ARBA00004429"/>
    </source>
</evidence>
<dbReference type="CDD" id="cd06579">
    <property type="entry name" value="TM_PBP1_transp_AraH_like"/>
    <property type="match status" value="1"/>
</dbReference>
<comment type="subcellular location">
    <subcellularLocation>
        <location evidence="1">Cell inner membrane</location>
        <topology evidence="1">Multi-pass membrane protein</topology>
    </subcellularLocation>
</comment>
<keyword evidence="8 13" id="KW-1133">Transmembrane helix</keyword>
<evidence type="ECO:0000256" key="4">
    <source>
        <dbReference type="ARBA" id="ARBA00022475"/>
    </source>
</evidence>
<feature type="transmembrane region" description="Helical" evidence="13">
    <location>
        <begin position="76"/>
        <end position="98"/>
    </location>
</feature>
<evidence type="ECO:0000313" key="15">
    <source>
        <dbReference type="Proteomes" id="UP000018211"/>
    </source>
</evidence>
<dbReference type="PANTHER" id="PTHR32196:SF32">
    <property type="entry name" value="XYLOSE TRANSPORT SYSTEM PERMEASE PROTEIN XYLH"/>
    <property type="match status" value="1"/>
</dbReference>
<dbReference type="GO" id="GO:0022857">
    <property type="term" value="F:transmembrane transporter activity"/>
    <property type="evidence" value="ECO:0007669"/>
    <property type="project" value="InterPro"/>
</dbReference>
<dbReference type="EMBL" id="CAOF01000172">
    <property type="protein sequence ID" value="CCO49037.1"/>
    <property type="molecule type" value="Genomic_DNA"/>
</dbReference>
<evidence type="ECO:0000256" key="12">
    <source>
        <dbReference type="SAM" id="MobiDB-lite"/>
    </source>
</evidence>
<keyword evidence="4" id="KW-1003">Cell membrane</keyword>
<feature type="compositionally biased region" description="Polar residues" evidence="12">
    <location>
        <begin position="22"/>
        <end position="31"/>
    </location>
</feature>
<feature type="transmembrane region" description="Helical" evidence="13">
    <location>
        <begin position="333"/>
        <end position="353"/>
    </location>
</feature>
<evidence type="ECO:0000256" key="9">
    <source>
        <dbReference type="ARBA" id="ARBA00023136"/>
    </source>
</evidence>
<gene>
    <name evidence="14" type="ORF">VIBNISOn1_770058</name>
</gene>
<sequence length="416" mass="42909">MSVNSTSSANSSSTSASTKVSQPKSGSNSPVKSVNWFERIRNSRFGNFVPVLFALFAIWTYFGITEPAFLSARNFYFLFMQSSVVGILAVGITVLLLLGDIDLSVAATAGVCAAILAVLTTNMGVPAPLACLVAIGAGVLLSMFQGSLVAYIGIPSFVVTLAGLLGFQGLMLKILGIHGAINVRDPFIRGITTTSLPDWLGWVLVAVGILLMVLMATREYRLRQQMGLEQDSVSGIAGKVLFFAVLAGAAVMTLNSYKGVPLVVLILFGVTLLFAWITTSTPFGRALFAVGGNPESARRVGISLNQIKIAAFAITGLMAALGGIIGASRYASVSFNAFAGGPLLLDAIGAAVIGGTSLFGGRGSVWNAILGALVIGSLGNGLDLSGASAADKLMFSGAILLIAVSIDALSRKTGKA</sequence>
<feature type="transmembrane region" description="Helical" evidence="13">
    <location>
        <begin position="394"/>
        <end position="410"/>
    </location>
</feature>
<feature type="compositionally biased region" description="Low complexity" evidence="12">
    <location>
        <begin position="1"/>
        <end position="21"/>
    </location>
</feature>
<feature type="transmembrane region" description="Helical" evidence="13">
    <location>
        <begin position="309"/>
        <end position="327"/>
    </location>
</feature>
<reference evidence="14 15" key="1">
    <citation type="journal article" date="2013" name="ISME J.">
        <title>Comparative genomics of pathogenic lineages of Vibrio nigripulchritudo identifies virulence-associated traits.</title>
        <authorList>
            <person name="Goudenege D."/>
            <person name="Labreuche Y."/>
            <person name="Krin E."/>
            <person name="Ansquer D."/>
            <person name="Mangenot S."/>
            <person name="Calteau A."/>
            <person name="Medigue C."/>
            <person name="Mazel D."/>
            <person name="Polz M.F."/>
            <person name="Le Roux F."/>
        </authorList>
    </citation>
    <scope>NUCLEOTIDE SEQUENCE [LARGE SCALE GENOMIC DNA]</scope>
    <source>
        <strain evidence="14 15">SOn1</strain>
    </source>
</reference>
<dbReference type="Proteomes" id="UP000018211">
    <property type="component" value="Unassembled WGS sequence"/>
</dbReference>
<accession>A0AAV2VWM5</accession>
<organism evidence="14 15">
    <name type="scientific">Vibrio nigripulchritudo SOn1</name>
    <dbReference type="NCBI Taxonomy" id="1238450"/>
    <lineage>
        <taxon>Bacteria</taxon>
        <taxon>Pseudomonadati</taxon>
        <taxon>Pseudomonadota</taxon>
        <taxon>Gammaproteobacteria</taxon>
        <taxon>Vibrionales</taxon>
        <taxon>Vibrionaceae</taxon>
        <taxon>Vibrio</taxon>
    </lineage>
</organism>